<keyword evidence="2" id="KW-1185">Reference proteome</keyword>
<accession>A0AAE1QM84</accession>
<dbReference type="EMBL" id="JAWZYT010000038">
    <property type="protein sequence ID" value="KAK4329063.1"/>
    <property type="molecule type" value="Genomic_DNA"/>
</dbReference>
<organism evidence="1 2">
    <name type="scientific">Petrolisthes manimaculis</name>
    <dbReference type="NCBI Taxonomy" id="1843537"/>
    <lineage>
        <taxon>Eukaryota</taxon>
        <taxon>Metazoa</taxon>
        <taxon>Ecdysozoa</taxon>
        <taxon>Arthropoda</taxon>
        <taxon>Crustacea</taxon>
        <taxon>Multicrustacea</taxon>
        <taxon>Malacostraca</taxon>
        <taxon>Eumalacostraca</taxon>
        <taxon>Eucarida</taxon>
        <taxon>Decapoda</taxon>
        <taxon>Pleocyemata</taxon>
        <taxon>Anomura</taxon>
        <taxon>Galatheoidea</taxon>
        <taxon>Porcellanidae</taxon>
        <taxon>Petrolisthes</taxon>
    </lineage>
</organism>
<comment type="caution">
    <text evidence="1">The sequence shown here is derived from an EMBL/GenBank/DDBJ whole genome shotgun (WGS) entry which is preliminary data.</text>
</comment>
<sequence>MSGFWRDVEQVLSVKVSELEKLQSTGCNADHTSGFWRDVEQVLSVKVSERSYSPLAAMLITRPGFGGM</sequence>
<evidence type="ECO:0000313" key="2">
    <source>
        <dbReference type="Proteomes" id="UP001292094"/>
    </source>
</evidence>
<name>A0AAE1QM84_9EUCA</name>
<dbReference type="Proteomes" id="UP001292094">
    <property type="component" value="Unassembled WGS sequence"/>
</dbReference>
<dbReference type="AlphaFoldDB" id="A0AAE1QM84"/>
<protein>
    <submittedName>
        <fullName evidence="1">Uncharacterized protein</fullName>
    </submittedName>
</protein>
<evidence type="ECO:0000313" key="1">
    <source>
        <dbReference type="EMBL" id="KAK4329063.1"/>
    </source>
</evidence>
<reference evidence="1" key="1">
    <citation type="submission" date="2023-11" db="EMBL/GenBank/DDBJ databases">
        <title>Genome assemblies of two species of porcelain crab, Petrolisthes cinctipes and Petrolisthes manimaculis (Anomura: Porcellanidae).</title>
        <authorList>
            <person name="Angst P."/>
        </authorList>
    </citation>
    <scope>NUCLEOTIDE SEQUENCE</scope>
    <source>
        <strain evidence="1">PB745_02</strain>
        <tissue evidence="1">Gill</tissue>
    </source>
</reference>
<gene>
    <name evidence="1" type="ORF">Pmani_000571</name>
</gene>
<proteinExistence type="predicted"/>